<sequence>MNSESGTPDGAPTAKGIHHAAYRCRDAEQTRWFYEDVLGFPLTMTLVADEVPGLRKKIPFMHLFFELGNGEYIAFFDQPDTAQPEHFRNADSFDRHIAFEVEDETALRAIQRRINGKGVSCLGPIDHDFVKSVYMYDPNGLQVEFTTRTAKHDHIMAEERAGAHRVISEWSARTREGKEAKFGAEVLDRRSRQSAPAAKG</sequence>
<dbReference type="PANTHER" id="PTHR21366">
    <property type="entry name" value="GLYOXALASE FAMILY PROTEIN"/>
    <property type="match status" value="1"/>
</dbReference>
<dbReference type="RefSeq" id="WP_166253148.1">
    <property type="nucleotide sequence ID" value="NZ_JAAMOW010000002.1"/>
</dbReference>
<accession>A0A6M2BPG9</accession>
<evidence type="ECO:0000256" key="3">
    <source>
        <dbReference type="ARBA" id="ARBA00022723"/>
    </source>
</evidence>
<keyword evidence="12" id="KW-1185">Reference proteome</keyword>
<feature type="domain" description="VOC" evidence="10">
    <location>
        <begin position="16"/>
        <end position="148"/>
    </location>
</feature>
<dbReference type="Pfam" id="PF00903">
    <property type="entry name" value="Glyoxalase"/>
    <property type="match status" value="1"/>
</dbReference>
<evidence type="ECO:0000256" key="4">
    <source>
        <dbReference type="ARBA" id="ARBA00022797"/>
    </source>
</evidence>
<dbReference type="SUPFAM" id="SSF54593">
    <property type="entry name" value="Glyoxalase/Bleomycin resistance protein/Dihydroxybiphenyl dioxygenase"/>
    <property type="match status" value="1"/>
</dbReference>
<dbReference type="GO" id="GO:0051213">
    <property type="term" value="F:dioxygenase activity"/>
    <property type="evidence" value="ECO:0007669"/>
    <property type="project" value="UniProtKB-KW"/>
</dbReference>
<organism evidence="11 12">
    <name type="scientific">Solimonas terrae</name>
    <dbReference type="NCBI Taxonomy" id="1396819"/>
    <lineage>
        <taxon>Bacteria</taxon>
        <taxon>Pseudomonadati</taxon>
        <taxon>Pseudomonadota</taxon>
        <taxon>Gammaproteobacteria</taxon>
        <taxon>Nevskiales</taxon>
        <taxon>Nevskiaceae</taxon>
        <taxon>Solimonas</taxon>
    </lineage>
</organism>
<dbReference type="EMBL" id="JAAMOW010000002">
    <property type="protein sequence ID" value="NGY04264.1"/>
    <property type="molecule type" value="Genomic_DNA"/>
</dbReference>
<feature type="compositionally biased region" description="Basic and acidic residues" evidence="9">
    <location>
        <begin position="181"/>
        <end position="191"/>
    </location>
</feature>
<dbReference type="InterPro" id="IPR029068">
    <property type="entry name" value="Glyas_Bleomycin-R_OHBP_Dase"/>
</dbReference>
<dbReference type="InterPro" id="IPR050383">
    <property type="entry name" value="GlyoxalaseI/FosfomycinResist"/>
</dbReference>
<name>A0A6M2BPG9_9GAMM</name>
<proteinExistence type="inferred from homology"/>
<dbReference type="PROSITE" id="PS51819">
    <property type="entry name" value="VOC"/>
    <property type="match status" value="1"/>
</dbReference>
<comment type="caution">
    <text evidence="11">The sequence shown here is derived from an EMBL/GenBank/DDBJ whole genome shotgun (WGS) entry which is preliminary data.</text>
</comment>
<evidence type="ECO:0000313" key="12">
    <source>
        <dbReference type="Proteomes" id="UP000472676"/>
    </source>
</evidence>
<evidence type="ECO:0000256" key="9">
    <source>
        <dbReference type="SAM" id="MobiDB-lite"/>
    </source>
</evidence>
<dbReference type="AlphaFoldDB" id="A0A6M2BPG9"/>
<evidence type="ECO:0000256" key="7">
    <source>
        <dbReference type="ARBA" id="ARBA00023004"/>
    </source>
</evidence>
<evidence type="ECO:0000256" key="1">
    <source>
        <dbReference type="ARBA" id="ARBA00001954"/>
    </source>
</evidence>
<keyword evidence="5 8" id="KW-0223">Dioxygenase</keyword>
<evidence type="ECO:0000256" key="8">
    <source>
        <dbReference type="RuleBase" id="RU000683"/>
    </source>
</evidence>
<reference evidence="11 12" key="1">
    <citation type="journal article" date="2014" name="Int. J. Syst. Evol. Microbiol.">
        <title>Solimonas terrae sp. nov., isolated from soil.</title>
        <authorList>
            <person name="Kim S.J."/>
            <person name="Moon J.Y."/>
            <person name="Weon H.Y."/>
            <person name="Ahn J.H."/>
            <person name="Chen W.M."/>
            <person name="Kwon S.W."/>
        </authorList>
    </citation>
    <scope>NUCLEOTIDE SEQUENCE [LARGE SCALE GENOMIC DNA]</scope>
    <source>
        <strain evidence="11 12">KIS83-12</strain>
    </source>
</reference>
<evidence type="ECO:0000313" key="11">
    <source>
        <dbReference type="EMBL" id="NGY04264.1"/>
    </source>
</evidence>
<gene>
    <name evidence="11" type="ORF">G7Y85_05780</name>
</gene>
<dbReference type="Proteomes" id="UP000472676">
    <property type="component" value="Unassembled WGS sequence"/>
</dbReference>
<dbReference type="PANTHER" id="PTHR21366:SF31">
    <property type="entry name" value="METALLOTHIOL TRANSFERASE FOSB"/>
    <property type="match status" value="1"/>
</dbReference>
<keyword evidence="7 8" id="KW-0408">Iron</keyword>
<evidence type="ECO:0000259" key="10">
    <source>
        <dbReference type="PROSITE" id="PS51819"/>
    </source>
</evidence>
<evidence type="ECO:0000256" key="6">
    <source>
        <dbReference type="ARBA" id="ARBA00023002"/>
    </source>
</evidence>
<keyword evidence="6 8" id="KW-0560">Oxidoreductase</keyword>
<protein>
    <submittedName>
        <fullName evidence="11">VOC family protein</fullName>
    </submittedName>
</protein>
<dbReference type="Gene3D" id="3.10.180.10">
    <property type="entry name" value="2,3-Dihydroxybiphenyl 1,2-Dioxygenase, domain 1"/>
    <property type="match status" value="1"/>
</dbReference>
<dbReference type="InterPro" id="IPR004360">
    <property type="entry name" value="Glyas_Fos-R_dOase_dom"/>
</dbReference>
<dbReference type="InterPro" id="IPR037523">
    <property type="entry name" value="VOC_core"/>
</dbReference>
<feature type="region of interest" description="Disordered" evidence="9">
    <location>
        <begin position="181"/>
        <end position="200"/>
    </location>
</feature>
<dbReference type="PROSITE" id="PS00082">
    <property type="entry name" value="EXTRADIOL_DIOXYGENAS"/>
    <property type="match status" value="1"/>
</dbReference>
<evidence type="ECO:0000256" key="5">
    <source>
        <dbReference type="ARBA" id="ARBA00022964"/>
    </source>
</evidence>
<keyword evidence="4 8" id="KW-0058">Aromatic hydrocarbons catabolism</keyword>
<dbReference type="CDD" id="cd06587">
    <property type="entry name" value="VOC"/>
    <property type="match status" value="1"/>
</dbReference>
<dbReference type="InterPro" id="IPR000486">
    <property type="entry name" value="Xdiol_ring_cleave_dOase_1/2"/>
</dbReference>
<keyword evidence="3" id="KW-0479">Metal-binding</keyword>
<comment type="similarity">
    <text evidence="2 8">Belongs to the extradiol ring-cleavage dioxygenase family.</text>
</comment>
<comment type="cofactor">
    <cofactor evidence="1 8">
        <name>Fe(2+)</name>
        <dbReference type="ChEBI" id="CHEBI:29033"/>
    </cofactor>
</comment>
<evidence type="ECO:0000256" key="2">
    <source>
        <dbReference type="ARBA" id="ARBA00008784"/>
    </source>
</evidence>
<dbReference type="GO" id="GO:0008198">
    <property type="term" value="F:ferrous iron binding"/>
    <property type="evidence" value="ECO:0007669"/>
    <property type="project" value="InterPro"/>
</dbReference>